<name>A0A9P4NKF1_9PEZI</name>
<comment type="similarity">
    <text evidence="1">Belongs to the CNOT2/3/5 family.</text>
</comment>
<evidence type="ECO:0000313" key="6">
    <source>
        <dbReference type="EMBL" id="KAF2424486.1"/>
    </source>
</evidence>
<accession>A0A9P4NKF1</accession>
<feature type="compositionally biased region" description="Polar residues" evidence="4">
    <location>
        <begin position="165"/>
        <end position="192"/>
    </location>
</feature>
<dbReference type="AlphaFoldDB" id="A0A9P4NKF1"/>
<feature type="region of interest" description="Disordered" evidence="4">
    <location>
        <begin position="59"/>
        <end position="268"/>
    </location>
</feature>
<dbReference type="OrthoDB" id="25391at2759"/>
<evidence type="ECO:0000256" key="3">
    <source>
        <dbReference type="ARBA" id="ARBA00023163"/>
    </source>
</evidence>
<proteinExistence type="inferred from homology"/>
<dbReference type="InterPro" id="IPR007282">
    <property type="entry name" value="NOT2/3/5_C"/>
</dbReference>
<keyword evidence="2" id="KW-0805">Transcription regulation</keyword>
<gene>
    <name evidence="6" type="ORF">EJ08DRAFT_413458</name>
</gene>
<protein>
    <recommendedName>
        <fullName evidence="5">NOT2/NOT3/NOT5 C-terminal domain-containing protein</fullName>
    </recommendedName>
</protein>
<dbReference type="InterPro" id="IPR038635">
    <property type="entry name" value="CCR4-NOT_su2/3/5_C_sf"/>
</dbReference>
<feature type="compositionally biased region" description="Polar residues" evidence="4">
    <location>
        <begin position="200"/>
        <end position="213"/>
    </location>
</feature>
<feature type="domain" description="NOT2/NOT3/NOT5 C-terminal" evidence="5">
    <location>
        <begin position="318"/>
        <end position="429"/>
    </location>
</feature>
<dbReference type="InterPro" id="IPR040168">
    <property type="entry name" value="Not2/3/5"/>
</dbReference>
<evidence type="ECO:0000313" key="7">
    <source>
        <dbReference type="Proteomes" id="UP000800235"/>
    </source>
</evidence>
<dbReference type="Proteomes" id="UP000800235">
    <property type="component" value="Unassembled WGS sequence"/>
</dbReference>
<keyword evidence="3" id="KW-0804">Transcription</keyword>
<comment type="caution">
    <text evidence="6">The sequence shown here is derived from an EMBL/GenBank/DDBJ whole genome shotgun (WGS) entry which is preliminary data.</text>
</comment>
<dbReference type="GO" id="GO:0030015">
    <property type="term" value="C:CCR4-NOT core complex"/>
    <property type="evidence" value="ECO:0007669"/>
    <property type="project" value="InterPro"/>
</dbReference>
<keyword evidence="7" id="KW-1185">Reference proteome</keyword>
<feature type="compositionally biased region" description="Low complexity" evidence="4">
    <location>
        <begin position="95"/>
        <end position="106"/>
    </location>
</feature>
<dbReference type="PANTHER" id="PTHR23326">
    <property type="entry name" value="CCR4 NOT-RELATED"/>
    <property type="match status" value="1"/>
</dbReference>
<evidence type="ECO:0000259" key="5">
    <source>
        <dbReference type="Pfam" id="PF04153"/>
    </source>
</evidence>
<feature type="compositionally biased region" description="Polar residues" evidence="4">
    <location>
        <begin position="238"/>
        <end position="258"/>
    </location>
</feature>
<evidence type="ECO:0000256" key="1">
    <source>
        <dbReference type="ARBA" id="ARBA00007682"/>
    </source>
</evidence>
<dbReference type="GO" id="GO:0000289">
    <property type="term" value="P:nuclear-transcribed mRNA poly(A) tail shortening"/>
    <property type="evidence" value="ECO:0007669"/>
    <property type="project" value="UniProtKB-ARBA"/>
</dbReference>
<evidence type="ECO:0000256" key="2">
    <source>
        <dbReference type="ARBA" id="ARBA00023015"/>
    </source>
</evidence>
<dbReference type="Pfam" id="PF04153">
    <property type="entry name" value="NOT2_3_5_C"/>
    <property type="match status" value="1"/>
</dbReference>
<organism evidence="6 7">
    <name type="scientific">Tothia fuscella</name>
    <dbReference type="NCBI Taxonomy" id="1048955"/>
    <lineage>
        <taxon>Eukaryota</taxon>
        <taxon>Fungi</taxon>
        <taxon>Dikarya</taxon>
        <taxon>Ascomycota</taxon>
        <taxon>Pezizomycotina</taxon>
        <taxon>Dothideomycetes</taxon>
        <taxon>Pleosporomycetidae</taxon>
        <taxon>Venturiales</taxon>
        <taxon>Cylindrosympodiaceae</taxon>
        <taxon>Tothia</taxon>
    </lineage>
</organism>
<sequence length="468" mass="50640">MFTQNENRRVAPASGRLQNGKIGGADASWYGMSAGNAPGLSTAQSRTTTGMPASFAQTIVGQQQQQQQHRPLDLAEFPSLGGGAQPQQNAGLTAGGSYWSSNGGNNVRPRSPASSFAQRQAYGRGNGRAPDDAQSSSSFAPGADGYHFGARPGGGSLAGLSQQSVVGPSLQQSRLGLTSPATEQADRTSSSIIGEDRFNDSSSRTIGDSSNRAGRTVANPFPSHQDLQAGPIGYQGRTAAQDQVSNPDSATSPPQQQGGLKRLSDMSPDEVWGMPGLMTKLDTKSLDFNEFARGIDINQLGLNLDSTEQLINTFGSALDERPVIPEFTVPSAYYVNNVPSLVAQMQSFTDETLIMIFYLNPRDMQQENAANALVKRDWRWHTELRQWMQKDPNSAPPVQINDKQERGWYVFFDVINWRRERREFVLDYDLMHPKMSQQANVVSSLGLGRVGAAPQQAALTMGQFAAGY</sequence>
<feature type="region of interest" description="Disordered" evidence="4">
    <location>
        <begin position="1"/>
        <end position="27"/>
    </location>
</feature>
<dbReference type="EMBL" id="MU007074">
    <property type="protein sequence ID" value="KAF2424486.1"/>
    <property type="molecule type" value="Genomic_DNA"/>
</dbReference>
<reference evidence="6" key="1">
    <citation type="journal article" date="2020" name="Stud. Mycol.">
        <title>101 Dothideomycetes genomes: a test case for predicting lifestyles and emergence of pathogens.</title>
        <authorList>
            <person name="Haridas S."/>
            <person name="Albert R."/>
            <person name="Binder M."/>
            <person name="Bloem J."/>
            <person name="Labutti K."/>
            <person name="Salamov A."/>
            <person name="Andreopoulos B."/>
            <person name="Baker S."/>
            <person name="Barry K."/>
            <person name="Bills G."/>
            <person name="Bluhm B."/>
            <person name="Cannon C."/>
            <person name="Castanera R."/>
            <person name="Culley D."/>
            <person name="Daum C."/>
            <person name="Ezra D."/>
            <person name="Gonzalez J."/>
            <person name="Henrissat B."/>
            <person name="Kuo A."/>
            <person name="Liang C."/>
            <person name="Lipzen A."/>
            <person name="Lutzoni F."/>
            <person name="Magnuson J."/>
            <person name="Mondo S."/>
            <person name="Nolan M."/>
            <person name="Ohm R."/>
            <person name="Pangilinan J."/>
            <person name="Park H.-J."/>
            <person name="Ramirez L."/>
            <person name="Alfaro M."/>
            <person name="Sun H."/>
            <person name="Tritt A."/>
            <person name="Yoshinaga Y."/>
            <person name="Zwiers L.-H."/>
            <person name="Turgeon B."/>
            <person name="Goodwin S."/>
            <person name="Spatafora J."/>
            <person name="Crous P."/>
            <person name="Grigoriev I."/>
        </authorList>
    </citation>
    <scope>NUCLEOTIDE SEQUENCE</scope>
    <source>
        <strain evidence="6">CBS 130266</strain>
    </source>
</reference>
<dbReference type="Gene3D" id="2.30.30.1020">
    <property type="entry name" value="CCR4-NOT complex subunit 2/3/5, C-terminal domain"/>
    <property type="match status" value="1"/>
</dbReference>
<dbReference type="GO" id="GO:0006355">
    <property type="term" value="P:regulation of DNA-templated transcription"/>
    <property type="evidence" value="ECO:0007669"/>
    <property type="project" value="InterPro"/>
</dbReference>
<evidence type="ECO:0000256" key="4">
    <source>
        <dbReference type="SAM" id="MobiDB-lite"/>
    </source>
</evidence>